<evidence type="ECO:0000256" key="1">
    <source>
        <dbReference type="SAM" id="MobiDB-lite"/>
    </source>
</evidence>
<dbReference type="Proteomes" id="UP001054821">
    <property type="component" value="Chromosome 5"/>
</dbReference>
<organism evidence="2 3">
    <name type="scientific">Prunus dulcis</name>
    <name type="common">Almond</name>
    <name type="synonym">Amygdalus dulcis</name>
    <dbReference type="NCBI Taxonomy" id="3755"/>
    <lineage>
        <taxon>Eukaryota</taxon>
        <taxon>Viridiplantae</taxon>
        <taxon>Streptophyta</taxon>
        <taxon>Embryophyta</taxon>
        <taxon>Tracheophyta</taxon>
        <taxon>Spermatophyta</taxon>
        <taxon>Magnoliopsida</taxon>
        <taxon>eudicotyledons</taxon>
        <taxon>Gunneridae</taxon>
        <taxon>Pentapetalae</taxon>
        <taxon>rosids</taxon>
        <taxon>fabids</taxon>
        <taxon>Rosales</taxon>
        <taxon>Rosaceae</taxon>
        <taxon>Amygdaloideae</taxon>
        <taxon>Amygdaleae</taxon>
        <taxon>Prunus</taxon>
    </lineage>
</organism>
<dbReference type="AlphaFoldDB" id="A0AAD4YZQ5"/>
<accession>A0AAD4YZQ5</accession>
<gene>
    <name evidence="2" type="ORF">L3X38_026751</name>
</gene>
<reference evidence="2 3" key="1">
    <citation type="journal article" date="2022" name="G3 (Bethesda)">
        <title>Whole-genome sequence and methylome profiling of the almond [Prunus dulcis (Mill.) D.A. Webb] cultivar 'Nonpareil'.</title>
        <authorList>
            <person name="D'Amico-Willman K.M."/>
            <person name="Ouma W.Z."/>
            <person name="Meulia T."/>
            <person name="Sideli G.M."/>
            <person name="Gradziel T.M."/>
            <person name="Fresnedo-Ramirez J."/>
        </authorList>
    </citation>
    <scope>NUCLEOTIDE SEQUENCE [LARGE SCALE GENOMIC DNA]</scope>
    <source>
        <strain evidence="2">Clone GOH B32 T37-40</strain>
    </source>
</reference>
<feature type="region of interest" description="Disordered" evidence="1">
    <location>
        <begin position="48"/>
        <end position="71"/>
    </location>
</feature>
<sequence length="141" mass="15207">MAAPPLPSTWPHLHVPRLRQRYQLDLPSHPNFPRLTGFCLLRSRPQRLANPTASGPSSPASISWSNTASLSSPWSSIHGQILSQLGHCAQRGPHVQVCEGGYIFKSSFFSTSAPALSLERPYGCGIAERGSGGWGGEDIDC</sequence>
<feature type="compositionally biased region" description="Low complexity" evidence="1">
    <location>
        <begin position="49"/>
        <end position="69"/>
    </location>
</feature>
<keyword evidence="3" id="KW-1185">Reference proteome</keyword>
<name>A0AAD4YZQ5_PRUDU</name>
<comment type="caution">
    <text evidence="2">The sequence shown here is derived from an EMBL/GenBank/DDBJ whole genome shotgun (WGS) entry which is preliminary data.</text>
</comment>
<evidence type="ECO:0000313" key="2">
    <source>
        <dbReference type="EMBL" id="KAI5327355.1"/>
    </source>
</evidence>
<protein>
    <submittedName>
        <fullName evidence="2">Uncharacterized protein</fullName>
    </submittedName>
</protein>
<proteinExistence type="predicted"/>
<dbReference type="EMBL" id="JAJFAZ020000005">
    <property type="protein sequence ID" value="KAI5327355.1"/>
    <property type="molecule type" value="Genomic_DNA"/>
</dbReference>
<evidence type="ECO:0000313" key="3">
    <source>
        <dbReference type="Proteomes" id="UP001054821"/>
    </source>
</evidence>